<dbReference type="OrthoDB" id="447251at2759"/>
<sequence length="520" mass="58284">MTAMMDYRDTHLNGAATNPYGNDHGFDFGNITSAPSKALLERERDRGVSPPPQSVDTRPRSSTSRGMAVNGVADFFSPEVFQIVLHNPATAHQLLKFSQARMSGENMEFLERVDRYNTLLDELTKTLSEIHKNFISPDAVKQLNLSQGMLKQMNADIKMTTMTTLPAMELMFTDAQEHIENLLASDIYPRFVKHQMTTSAVKALSGGNRQRYAGLGDCFCLTNPAIADNPIVYASDGFVSVTGYSRSEIIPRNCRFLQGNHTDHAAVRRLKACIGAQKESVELLLNYRKTGEPFWNLLYVTPLLDSEGRTVFFLGGQINCSTTIHNCSDILRLLSIGEDSNVVDDPYLAAATTSKPASSGLSALFKTFRGKNNDKYSDIPAGMEQNLINKIERLDFKEQMEMFYTAYSKFLVLSHPSFEVKFFSPTIVDMLCLDPKENLHLANNNIFKILMQHAPSMPRDFKYRIKTSLKSGRAVSADINLVTKKSVIYRRSERLATHWTPLKDEKAEVKWVVVTLTAGT</sequence>
<evidence type="ECO:0000313" key="7">
    <source>
        <dbReference type="Proteomes" id="UP000606974"/>
    </source>
</evidence>
<dbReference type="PANTHER" id="PTHR47429:SF2">
    <property type="entry name" value="PROTEIN TWIN LOV 1"/>
    <property type="match status" value="1"/>
</dbReference>
<reference evidence="6" key="1">
    <citation type="submission" date="2020-02" db="EMBL/GenBank/DDBJ databases">
        <authorList>
            <person name="Palmer J.M."/>
        </authorList>
    </citation>
    <scope>NUCLEOTIDE SEQUENCE</scope>
    <source>
        <strain evidence="6">EPUS1.4</strain>
        <tissue evidence="6">Thallus</tissue>
    </source>
</reference>
<dbReference type="InterPro" id="IPR044926">
    <property type="entry name" value="RGS_subdomain_2"/>
</dbReference>
<dbReference type="InterPro" id="IPR016137">
    <property type="entry name" value="RGS"/>
</dbReference>
<dbReference type="Pfam" id="PF13426">
    <property type="entry name" value="PAS_9"/>
    <property type="match status" value="1"/>
</dbReference>
<evidence type="ECO:0000256" key="3">
    <source>
        <dbReference type="ARBA" id="ARBA00022991"/>
    </source>
</evidence>
<dbReference type="GO" id="GO:0005634">
    <property type="term" value="C:nucleus"/>
    <property type="evidence" value="ECO:0007669"/>
    <property type="project" value="TreeGrafter"/>
</dbReference>
<keyword evidence="3" id="KW-0157">Chromophore</keyword>
<organism evidence="6 7">
    <name type="scientific">Endocarpon pusillum</name>
    <dbReference type="NCBI Taxonomy" id="364733"/>
    <lineage>
        <taxon>Eukaryota</taxon>
        <taxon>Fungi</taxon>
        <taxon>Dikarya</taxon>
        <taxon>Ascomycota</taxon>
        <taxon>Pezizomycotina</taxon>
        <taxon>Eurotiomycetes</taxon>
        <taxon>Chaetothyriomycetidae</taxon>
        <taxon>Verrucariales</taxon>
        <taxon>Verrucariaceae</taxon>
        <taxon>Endocarpon</taxon>
    </lineage>
</organism>
<evidence type="ECO:0000256" key="1">
    <source>
        <dbReference type="ARBA" id="ARBA00022630"/>
    </source>
</evidence>
<comment type="caution">
    <text evidence="6">The sequence shown here is derived from an EMBL/GenBank/DDBJ whole genome shotgun (WGS) entry which is preliminary data.</text>
</comment>
<dbReference type="AlphaFoldDB" id="A0A8H7A8T2"/>
<dbReference type="PANTHER" id="PTHR47429">
    <property type="entry name" value="PROTEIN TWIN LOV 1"/>
    <property type="match status" value="1"/>
</dbReference>
<dbReference type="PROSITE" id="PS50132">
    <property type="entry name" value="RGS"/>
    <property type="match status" value="1"/>
</dbReference>
<proteinExistence type="predicted"/>
<dbReference type="InterPro" id="IPR036305">
    <property type="entry name" value="RGS_sf"/>
</dbReference>
<dbReference type="Proteomes" id="UP000606974">
    <property type="component" value="Unassembled WGS sequence"/>
</dbReference>
<evidence type="ECO:0000256" key="2">
    <source>
        <dbReference type="ARBA" id="ARBA00022643"/>
    </source>
</evidence>
<dbReference type="SUPFAM" id="SSF48097">
    <property type="entry name" value="Regulator of G-protein signaling, RGS"/>
    <property type="match status" value="1"/>
</dbReference>
<feature type="compositionally biased region" description="Polar residues" evidence="4">
    <location>
        <begin position="54"/>
        <end position="65"/>
    </location>
</feature>
<keyword evidence="2" id="KW-0288">FMN</keyword>
<dbReference type="SUPFAM" id="SSF55785">
    <property type="entry name" value="PYP-like sensor domain (PAS domain)"/>
    <property type="match status" value="1"/>
</dbReference>
<dbReference type="SMART" id="SM00315">
    <property type="entry name" value="RGS"/>
    <property type="match status" value="1"/>
</dbReference>
<dbReference type="InterPro" id="IPR035965">
    <property type="entry name" value="PAS-like_dom_sf"/>
</dbReference>
<accession>A0A8H7A8T2</accession>
<dbReference type="Gene3D" id="3.30.450.20">
    <property type="entry name" value="PAS domain"/>
    <property type="match status" value="1"/>
</dbReference>
<keyword evidence="7" id="KW-1185">Reference proteome</keyword>
<dbReference type="Pfam" id="PF00615">
    <property type="entry name" value="RGS"/>
    <property type="match status" value="1"/>
</dbReference>
<name>A0A8H7A8T2_9EURO</name>
<evidence type="ECO:0000313" key="6">
    <source>
        <dbReference type="EMBL" id="KAF7504263.1"/>
    </source>
</evidence>
<dbReference type="NCBIfam" id="TIGR00229">
    <property type="entry name" value="sensory_box"/>
    <property type="match status" value="1"/>
</dbReference>
<evidence type="ECO:0000256" key="4">
    <source>
        <dbReference type="SAM" id="MobiDB-lite"/>
    </source>
</evidence>
<keyword evidence="1" id="KW-0285">Flavoprotein</keyword>
<dbReference type="Gene3D" id="1.10.167.10">
    <property type="entry name" value="Regulator of G-protein Signalling 4, domain 2"/>
    <property type="match status" value="1"/>
</dbReference>
<evidence type="ECO:0000259" key="5">
    <source>
        <dbReference type="PROSITE" id="PS50132"/>
    </source>
</evidence>
<dbReference type="CDD" id="cd00130">
    <property type="entry name" value="PAS"/>
    <property type="match status" value="1"/>
</dbReference>
<gene>
    <name evidence="6" type="ORF">GJ744_002521</name>
</gene>
<dbReference type="InterPro" id="IPR000014">
    <property type="entry name" value="PAS"/>
</dbReference>
<feature type="region of interest" description="Disordered" evidence="4">
    <location>
        <begin position="42"/>
        <end position="65"/>
    </location>
</feature>
<dbReference type="EMBL" id="JAACFV010000143">
    <property type="protein sequence ID" value="KAF7504263.1"/>
    <property type="molecule type" value="Genomic_DNA"/>
</dbReference>
<dbReference type="PRINTS" id="PR01301">
    <property type="entry name" value="RGSPROTEIN"/>
</dbReference>
<feature type="domain" description="RGS" evidence="5">
    <location>
        <begin position="80"/>
        <end position="201"/>
    </location>
</feature>
<protein>
    <recommendedName>
        <fullName evidence="5">RGS domain-containing protein</fullName>
    </recommendedName>
</protein>